<keyword evidence="4 6" id="KW-0732">Signal</keyword>
<organism evidence="8 9">
    <name type="scientific">Longibacter salinarum</name>
    <dbReference type="NCBI Taxonomy" id="1850348"/>
    <lineage>
        <taxon>Bacteria</taxon>
        <taxon>Pseudomonadati</taxon>
        <taxon>Rhodothermota</taxon>
        <taxon>Rhodothermia</taxon>
        <taxon>Rhodothermales</taxon>
        <taxon>Salisaetaceae</taxon>
        <taxon>Longibacter</taxon>
    </lineage>
</organism>
<evidence type="ECO:0000256" key="1">
    <source>
        <dbReference type="ARBA" id="ARBA00010491"/>
    </source>
</evidence>
<comment type="function">
    <text evidence="6">Catalyzes the removal of dipeptides from the N-terminus of oligopeptides.</text>
</comment>
<protein>
    <recommendedName>
        <fullName evidence="6">Dipeptidyl-peptidase</fullName>
        <ecNumber evidence="6">3.4.14.-</ecNumber>
    </recommendedName>
</protein>
<evidence type="ECO:0000256" key="3">
    <source>
        <dbReference type="ARBA" id="ARBA00022670"/>
    </source>
</evidence>
<evidence type="ECO:0000256" key="5">
    <source>
        <dbReference type="ARBA" id="ARBA00022801"/>
    </source>
</evidence>
<dbReference type="InterPro" id="IPR009003">
    <property type="entry name" value="Peptidase_S1_PA"/>
</dbReference>
<sequence length="741" mass="83344">MRRFFFSGIALLLAATLIVGCSPSRETATVATVTEEAPSTETPPPEPEPVTVIPTGFDTVKAQRFDRGKMWTFESAPVDYFENEYDFRPDEAWFRKARLGALRIPGCSASFVSAHGLVMTNHHCGRESVSQVSKEGEGLLDDGFYASSLSDERKVPDFYVEQLVEIEDVTEKVNRRLQADNDTRGRNRDQQIQQMQEEMTQAAKRRNEDLSVEIVSLYSGARYSAYTYERFEDVRLVMAPELSLGFFGGAPDNFTYPRYTLDVTFFRVYNDNGEPLTPKQHFSWDVDGSNEGDPVFVVGNPGSTSRLSTVSQLKFTRDHSLPGQLDVLATRAKILEPYIEANPEKADEYGLRNTYFSIDNSVKNYRGQLRGLRDPYLIARRAKAEKALQDSIMAVDSLQTKYGDVLEEIEQLQRSKRVAAEKNNAFAAFSATSIGSRILTRAVYGYFYDTLKRRGAAADRLEGIREDALEIQDWPVEVEQPFIEARLREIRSAFGANDPTVRKIMADRTPEDIAESLVQNSALMDSAKYVQILDKSFLSSDDPAVELIDAIAPLFFTINQQMSDFNASEETLNGRLARARFAVVGRDIPPDATFTLRIADGRVASYEYNGTRAHAYTNFYGLYDHYYSYGDRNWSLPERWVNRPEDLDLETPLNLVSTNDITGGNSGSPLLNKDLEVVGLVFDSNIEALPNEFLYTTEKARAISVDARGILEALRDIYEADRIVTELVEGRLDTPNSQAAN</sequence>
<dbReference type="GO" id="GO:0070009">
    <property type="term" value="F:serine-type aminopeptidase activity"/>
    <property type="evidence" value="ECO:0007669"/>
    <property type="project" value="UniProtKB-UniRule"/>
</dbReference>
<dbReference type="GO" id="GO:0008239">
    <property type="term" value="F:dipeptidyl-peptidase activity"/>
    <property type="evidence" value="ECO:0007669"/>
    <property type="project" value="UniProtKB-UniRule"/>
</dbReference>
<evidence type="ECO:0000256" key="2">
    <source>
        <dbReference type="ARBA" id="ARBA00022438"/>
    </source>
</evidence>
<dbReference type="GO" id="GO:0006508">
    <property type="term" value="P:proteolysis"/>
    <property type="evidence" value="ECO:0007669"/>
    <property type="project" value="UniProtKB-KW"/>
</dbReference>
<dbReference type="EMBL" id="PDEQ01000001">
    <property type="protein sequence ID" value="PEN15187.1"/>
    <property type="molecule type" value="Genomic_DNA"/>
</dbReference>
<dbReference type="Gene3D" id="2.40.10.10">
    <property type="entry name" value="Trypsin-like serine proteases"/>
    <property type="match status" value="1"/>
</dbReference>
<dbReference type="GO" id="GO:0043171">
    <property type="term" value="P:peptide catabolic process"/>
    <property type="evidence" value="ECO:0007669"/>
    <property type="project" value="UniProtKB-UniRule"/>
</dbReference>
<keyword evidence="9" id="KW-1185">Reference proteome</keyword>
<dbReference type="OrthoDB" id="9805367at2"/>
<dbReference type="PANTHER" id="PTHR38469">
    <property type="entry name" value="PERIPLASMIC PEPTIDASE SUBFAMILY S1B"/>
    <property type="match status" value="1"/>
</dbReference>
<dbReference type="EC" id="3.4.14.-" evidence="6"/>
<proteinExistence type="inferred from homology"/>
<dbReference type="InterPro" id="IPR019500">
    <property type="entry name" value="Pep_S46"/>
</dbReference>
<evidence type="ECO:0000256" key="4">
    <source>
        <dbReference type="ARBA" id="ARBA00022729"/>
    </source>
</evidence>
<accession>A0A2A8D2Z2</accession>
<keyword evidence="3 6" id="KW-0645">Protease</keyword>
<dbReference type="AlphaFoldDB" id="A0A2A8D2Z2"/>
<reference evidence="8 9" key="1">
    <citation type="submission" date="2017-10" db="EMBL/GenBank/DDBJ databases">
        <title>Draft genome of Longibacter Salinarum.</title>
        <authorList>
            <person name="Goh K.M."/>
            <person name="Shamsir M.S."/>
            <person name="Lim S.W."/>
        </authorList>
    </citation>
    <scope>NUCLEOTIDE SEQUENCE [LARGE SCALE GENOMIC DNA]</scope>
    <source>
        <strain evidence="8 9">KCTC 52045</strain>
    </source>
</reference>
<feature type="region of interest" description="Disordered" evidence="7">
    <location>
        <begin position="30"/>
        <end position="51"/>
    </location>
</feature>
<dbReference type="Pfam" id="PF10459">
    <property type="entry name" value="Peptidase_S46"/>
    <property type="match status" value="1"/>
</dbReference>
<comment type="similarity">
    <text evidence="1 6">Belongs to the peptidase S46 family.</text>
</comment>
<evidence type="ECO:0000256" key="7">
    <source>
        <dbReference type="SAM" id="MobiDB-lite"/>
    </source>
</evidence>
<comment type="caution">
    <text evidence="8">The sequence shown here is derived from an EMBL/GenBank/DDBJ whole genome shotgun (WGS) entry which is preliminary data.</text>
</comment>
<feature type="signal peptide" evidence="6">
    <location>
        <begin position="1"/>
        <end position="27"/>
    </location>
</feature>
<dbReference type="Proteomes" id="UP000220102">
    <property type="component" value="Unassembled WGS sequence"/>
</dbReference>
<keyword evidence="2 6" id="KW-0031">Aminopeptidase</keyword>
<feature type="region of interest" description="Disordered" evidence="7">
    <location>
        <begin position="177"/>
        <end position="204"/>
    </location>
</feature>
<feature type="compositionally biased region" description="Low complexity" evidence="7">
    <location>
        <begin position="30"/>
        <end position="40"/>
    </location>
</feature>
<keyword evidence="6" id="KW-0720">Serine protease</keyword>
<dbReference type="RefSeq" id="WP_098074086.1">
    <property type="nucleotide sequence ID" value="NZ_PDEQ01000001.1"/>
</dbReference>
<feature type="compositionally biased region" description="Basic and acidic residues" evidence="7">
    <location>
        <begin position="177"/>
        <end position="189"/>
    </location>
</feature>
<feature type="chain" id="PRO_5023155979" description="Dipeptidyl-peptidase" evidence="6">
    <location>
        <begin position="28"/>
        <end position="741"/>
    </location>
</feature>
<dbReference type="SUPFAM" id="SSF50494">
    <property type="entry name" value="Trypsin-like serine proteases"/>
    <property type="match status" value="1"/>
</dbReference>
<gene>
    <name evidence="8" type="ORF">CRI94_02575</name>
</gene>
<dbReference type="InterPro" id="IPR043504">
    <property type="entry name" value="Peptidase_S1_PA_chymotrypsin"/>
</dbReference>
<name>A0A2A8D2Z2_9BACT</name>
<keyword evidence="5 6" id="KW-0378">Hydrolase</keyword>
<evidence type="ECO:0000313" key="8">
    <source>
        <dbReference type="EMBL" id="PEN15187.1"/>
    </source>
</evidence>
<evidence type="ECO:0000256" key="6">
    <source>
        <dbReference type="RuleBase" id="RU366067"/>
    </source>
</evidence>
<dbReference type="PROSITE" id="PS51257">
    <property type="entry name" value="PROKAR_LIPOPROTEIN"/>
    <property type="match status" value="1"/>
</dbReference>
<evidence type="ECO:0000313" key="9">
    <source>
        <dbReference type="Proteomes" id="UP000220102"/>
    </source>
</evidence>
<dbReference type="PANTHER" id="PTHR38469:SF1">
    <property type="entry name" value="PERIPLASMIC PEPTIDASE SUBFAMILY S1B"/>
    <property type="match status" value="1"/>
</dbReference>
<feature type="compositionally biased region" description="Low complexity" evidence="7">
    <location>
        <begin position="190"/>
        <end position="201"/>
    </location>
</feature>